<feature type="repeat" description="ANK" evidence="2">
    <location>
        <begin position="784"/>
        <end position="808"/>
    </location>
</feature>
<sequence length="868" mass="99349">MGFTYFRRKLKARFRPKAVSPKRQDGRLPSPQLSEPALSVTSTLMPEDLWVKAEERLRNDRDLQKILEESVRILETNFALRAQTGDTASRQGLCDFLDTKFSELEEKKWVIQLGSHSFKVKEQLNKTFRNVMLFKDIINTAATASPPAAIACAGATVVLLLVVQAGEQHETLLQGLEEISSLIPLLREIERSYLHSDGGHDEKFVEKFKDTLISLYSKILEFQARALCYLQKRSISQLFADMFKQDGWDKLLADINRLKSSTRDFRDAQRDAEIRARLDQMRTIQAWQTTSARDERIRKSLKMLYTCPYGDRKDRNNRHIHGTCEWFTQHELFRTWKRSERSYPLWVSTDPGCGKSVLAKYLVDEFLPRNKRTICYFFFKDDFEDQKNAPNAIAALLRQTFIAQPHLLTDSILDRLETDGEKLVDSFGDLWSIFMDIACSPAAGEVLCVLDALDECRDGDRKQFIQAVEHLYLSSRSGFDLKFLMTSRPYDHIRRDFSVLEKKLPTIHLSGEGETEVALISREIDLVIKDRVDKIGLRNTLDSDESAYLKEMLTSDTINRTYLWVTLTLDVIEGMPGFTRGNIRRAIHNIPKTVDDAYTRIIDRSYDHGKAKTLLHIVTAAERPLTLEELSAALAFSEYNSDIGIRDEIDTDEERFQRIARDLCGLLLVVIDTKVYLLHQTVKEFLVKDHPSPAYKWKYSLQPIDSHLALAKACTSFLVYGKDLKMLREYASRYWASHFQKAQLQRDHEITNLGLTLCQYGTGEYLMWSEIYFKGTPLEFRYSEGTTPLMIASSFGLTAVVELLLATGQVKVDCKNDNSLTPLLYAASGGYKEIVELLLATGQVDVNSKDNNGRTPLSVASLFEHVRS</sequence>
<dbReference type="PROSITE" id="PS50297">
    <property type="entry name" value="ANK_REP_REGION"/>
    <property type="match status" value="2"/>
</dbReference>
<feature type="repeat" description="ANK" evidence="2">
    <location>
        <begin position="818"/>
        <end position="842"/>
    </location>
</feature>
<feature type="domain" description="NWD NACHT-NTPase N-terminal" evidence="4">
    <location>
        <begin position="96"/>
        <end position="258"/>
    </location>
</feature>
<evidence type="ECO:0000259" key="6">
    <source>
        <dbReference type="Pfam" id="PF24883"/>
    </source>
</evidence>
<dbReference type="Gene3D" id="3.40.50.300">
    <property type="entry name" value="P-loop containing nucleotide triphosphate hydrolases"/>
    <property type="match status" value="1"/>
</dbReference>
<evidence type="ECO:0008006" key="9">
    <source>
        <dbReference type="Google" id="ProtNLM"/>
    </source>
</evidence>
<dbReference type="Pfam" id="PF22939">
    <property type="entry name" value="WHD_GPIID"/>
    <property type="match status" value="1"/>
</dbReference>
<name>A0A5N6TV78_ASPAV</name>
<reference evidence="7 8" key="1">
    <citation type="submission" date="2019-04" db="EMBL/GenBank/DDBJ databases">
        <title>Friends and foes A comparative genomics study of 23 Aspergillus species from section Flavi.</title>
        <authorList>
            <consortium name="DOE Joint Genome Institute"/>
            <person name="Kjaerbolling I."/>
            <person name="Vesth T."/>
            <person name="Frisvad J.C."/>
            <person name="Nybo J.L."/>
            <person name="Theobald S."/>
            <person name="Kildgaard S."/>
            <person name="Isbrandt T."/>
            <person name="Kuo A."/>
            <person name="Sato A."/>
            <person name="Lyhne E.K."/>
            <person name="Kogle M.E."/>
            <person name="Wiebenga A."/>
            <person name="Kun R.S."/>
            <person name="Lubbers R.J."/>
            <person name="Makela M.R."/>
            <person name="Barry K."/>
            <person name="Chovatia M."/>
            <person name="Clum A."/>
            <person name="Daum C."/>
            <person name="Haridas S."/>
            <person name="He G."/>
            <person name="LaButti K."/>
            <person name="Lipzen A."/>
            <person name="Mondo S."/>
            <person name="Riley R."/>
            <person name="Salamov A."/>
            <person name="Simmons B.A."/>
            <person name="Magnuson J.K."/>
            <person name="Henrissat B."/>
            <person name="Mortensen U.H."/>
            <person name="Larsen T.O."/>
            <person name="Devries R.P."/>
            <person name="Grigoriev I.V."/>
            <person name="Machida M."/>
            <person name="Baker S.E."/>
            <person name="Andersen M.R."/>
        </authorList>
    </citation>
    <scope>NUCLEOTIDE SEQUENCE [LARGE SCALE GENOMIC DNA]</scope>
    <source>
        <strain evidence="7 8">IBT 18842</strain>
    </source>
</reference>
<dbReference type="Pfam" id="PF24883">
    <property type="entry name" value="NPHP3_N"/>
    <property type="match status" value="1"/>
</dbReference>
<evidence type="ECO:0000259" key="4">
    <source>
        <dbReference type="Pfam" id="PF17100"/>
    </source>
</evidence>
<dbReference type="Pfam" id="PF17100">
    <property type="entry name" value="NACHT_N"/>
    <property type="match status" value="1"/>
</dbReference>
<dbReference type="InterPro" id="IPR054471">
    <property type="entry name" value="GPIID_WHD"/>
</dbReference>
<dbReference type="InterPro" id="IPR056884">
    <property type="entry name" value="NPHP3-like_N"/>
</dbReference>
<dbReference type="PROSITE" id="PS50088">
    <property type="entry name" value="ANK_REPEAT"/>
    <property type="match status" value="2"/>
</dbReference>
<evidence type="ECO:0000313" key="8">
    <source>
        <dbReference type="Proteomes" id="UP000325780"/>
    </source>
</evidence>
<dbReference type="InterPro" id="IPR031359">
    <property type="entry name" value="NACHT_N"/>
</dbReference>
<gene>
    <name evidence="7" type="ORF">BDV25DRAFT_154691</name>
</gene>
<dbReference type="InterPro" id="IPR002110">
    <property type="entry name" value="Ankyrin_rpt"/>
</dbReference>
<dbReference type="Gene3D" id="1.25.40.20">
    <property type="entry name" value="Ankyrin repeat-containing domain"/>
    <property type="match status" value="1"/>
</dbReference>
<dbReference type="SMART" id="SM00248">
    <property type="entry name" value="ANK"/>
    <property type="match status" value="2"/>
</dbReference>
<evidence type="ECO:0000313" key="7">
    <source>
        <dbReference type="EMBL" id="KAE8150275.1"/>
    </source>
</evidence>
<dbReference type="AlphaFoldDB" id="A0A5N6TV78"/>
<dbReference type="PANTHER" id="PTHR10039">
    <property type="entry name" value="AMELOGENIN"/>
    <property type="match status" value="1"/>
</dbReference>
<dbReference type="SUPFAM" id="SSF48403">
    <property type="entry name" value="Ankyrin repeat"/>
    <property type="match status" value="1"/>
</dbReference>
<dbReference type="Proteomes" id="UP000325780">
    <property type="component" value="Unassembled WGS sequence"/>
</dbReference>
<protein>
    <recommendedName>
        <fullName evidence="9">NWD NACHT-NTPase N-terminal domain-containing protein</fullName>
    </recommendedName>
</protein>
<evidence type="ECO:0000259" key="5">
    <source>
        <dbReference type="Pfam" id="PF22939"/>
    </source>
</evidence>
<evidence type="ECO:0000256" key="3">
    <source>
        <dbReference type="SAM" id="MobiDB-lite"/>
    </source>
</evidence>
<accession>A0A5N6TV78</accession>
<proteinExistence type="predicted"/>
<dbReference type="InterPro" id="IPR027417">
    <property type="entry name" value="P-loop_NTPase"/>
</dbReference>
<keyword evidence="8" id="KW-1185">Reference proteome</keyword>
<dbReference type="InterPro" id="IPR036770">
    <property type="entry name" value="Ankyrin_rpt-contain_sf"/>
</dbReference>
<keyword evidence="1" id="KW-0677">Repeat</keyword>
<feature type="region of interest" description="Disordered" evidence="3">
    <location>
        <begin position="16"/>
        <end position="35"/>
    </location>
</feature>
<feature type="domain" description="Nephrocystin 3-like N-terminal" evidence="6">
    <location>
        <begin position="322"/>
        <end position="488"/>
    </location>
</feature>
<keyword evidence="2" id="KW-0040">ANK repeat</keyword>
<feature type="domain" description="GPI inositol-deacylase winged helix" evidence="5">
    <location>
        <begin position="610"/>
        <end position="690"/>
    </location>
</feature>
<evidence type="ECO:0000256" key="1">
    <source>
        <dbReference type="ARBA" id="ARBA00022737"/>
    </source>
</evidence>
<organism evidence="7 8">
    <name type="scientific">Aspergillus avenaceus</name>
    <dbReference type="NCBI Taxonomy" id="36643"/>
    <lineage>
        <taxon>Eukaryota</taxon>
        <taxon>Fungi</taxon>
        <taxon>Dikarya</taxon>
        <taxon>Ascomycota</taxon>
        <taxon>Pezizomycotina</taxon>
        <taxon>Eurotiomycetes</taxon>
        <taxon>Eurotiomycetidae</taxon>
        <taxon>Eurotiales</taxon>
        <taxon>Aspergillaceae</taxon>
        <taxon>Aspergillus</taxon>
        <taxon>Aspergillus subgen. Circumdati</taxon>
    </lineage>
</organism>
<dbReference type="OrthoDB" id="163438at2759"/>
<evidence type="ECO:0000256" key="2">
    <source>
        <dbReference type="PROSITE-ProRule" id="PRU00023"/>
    </source>
</evidence>
<dbReference type="EMBL" id="ML742098">
    <property type="protein sequence ID" value="KAE8150275.1"/>
    <property type="molecule type" value="Genomic_DNA"/>
</dbReference>
<dbReference type="Pfam" id="PF12796">
    <property type="entry name" value="Ank_2"/>
    <property type="match status" value="1"/>
</dbReference>